<feature type="region of interest" description="Disordered" evidence="1">
    <location>
        <begin position="78"/>
        <end position="108"/>
    </location>
</feature>
<protein>
    <submittedName>
        <fullName evidence="2">Uncharacterized protein</fullName>
    </submittedName>
</protein>
<dbReference type="AlphaFoldDB" id="A0AAV6SMU2"/>
<accession>A0AAV6SMU2</accession>
<sequence length="108" mass="11660">MGKLASAGAVRRARAAHRKRTGGSDALSFGITAALYLNAAAPSFNETPESSSAPTLILRSNTCDLNCEEIKLSLVKEKPRQLRSVTRTRRRGDSNLSTSALTDVKEDR</sequence>
<reference evidence="2 3" key="1">
    <citation type="journal article" date="2021" name="Sci. Rep.">
        <title>Chromosome anchoring in Senegalese sole (Solea senegalensis) reveals sex-associated markers and genome rearrangements in flatfish.</title>
        <authorList>
            <person name="Guerrero-Cozar I."/>
            <person name="Gomez-Garrido J."/>
            <person name="Berbel C."/>
            <person name="Martinez-Blanch J.F."/>
            <person name="Alioto T."/>
            <person name="Claros M.G."/>
            <person name="Gagnaire P.A."/>
            <person name="Manchado M."/>
        </authorList>
    </citation>
    <scope>NUCLEOTIDE SEQUENCE [LARGE SCALE GENOMIC DNA]</scope>
    <source>
        <strain evidence="2">Sse05_10M</strain>
    </source>
</reference>
<dbReference type="Proteomes" id="UP000693946">
    <property type="component" value="Linkage Group LG12"/>
</dbReference>
<evidence type="ECO:0000256" key="1">
    <source>
        <dbReference type="SAM" id="MobiDB-lite"/>
    </source>
</evidence>
<keyword evidence="3" id="KW-1185">Reference proteome</keyword>
<evidence type="ECO:0000313" key="3">
    <source>
        <dbReference type="Proteomes" id="UP000693946"/>
    </source>
</evidence>
<dbReference type="EMBL" id="JAGKHQ010000004">
    <property type="protein sequence ID" value="KAG7518078.1"/>
    <property type="molecule type" value="Genomic_DNA"/>
</dbReference>
<organism evidence="2 3">
    <name type="scientific">Solea senegalensis</name>
    <name type="common">Senegalese sole</name>
    <dbReference type="NCBI Taxonomy" id="28829"/>
    <lineage>
        <taxon>Eukaryota</taxon>
        <taxon>Metazoa</taxon>
        <taxon>Chordata</taxon>
        <taxon>Craniata</taxon>
        <taxon>Vertebrata</taxon>
        <taxon>Euteleostomi</taxon>
        <taxon>Actinopterygii</taxon>
        <taxon>Neopterygii</taxon>
        <taxon>Teleostei</taxon>
        <taxon>Neoteleostei</taxon>
        <taxon>Acanthomorphata</taxon>
        <taxon>Carangaria</taxon>
        <taxon>Pleuronectiformes</taxon>
        <taxon>Pleuronectoidei</taxon>
        <taxon>Soleidae</taxon>
        <taxon>Solea</taxon>
    </lineage>
</organism>
<name>A0AAV6SMU2_SOLSE</name>
<proteinExistence type="predicted"/>
<comment type="caution">
    <text evidence="2">The sequence shown here is derived from an EMBL/GenBank/DDBJ whole genome shotgun (WGS) entry which is preliminary data.</text>
</comment>
<gene>
    <name evidence="2" type="ORF">JOB18_023861</name>
</gene>
<evidence type="ECO:0000313" key="2">
    <source>
        <dbReference type="EMBL" id="KAG7518078.1"/>
    </source>
</evidence>